<proteinExistence type="predicted"/>
<keyword evidence="1" id="KW-0812">Transmembrane</keyword>
<reference evidence="2 3" key="1">
    <citation type="submission" date="2018-08" db="EMBL/GenBank/DDBJ databases">
        <title>Sequencing the genomes of 1000 actinobacteria strains.</title>
        <authorList>
            <person name="Klenk H.-P."/>
        </authorList>
    </citation>
    <scope>NUCLEOTIDE SEQUENCE [LARGE SCALE GENOMIC DNA]</scope>
    <source>
        <strain evidence="2 3">DSM 44099</strain>
    </source>
</reference>
<sequence length="198" mass="21073">MGQPSTTFVVLTLFLGLLCSLFWPATKHLITMAHEGSHAIAGSATGGKVVSVRMRPNGSGETETIGASPFLTALVGYVGPSVFGISSATALSNGLDPSAILWVTVVMMAVVLLRVRNLFGRLVILVAGSLFVLVALKGSPTTRQVFVYTWTWFLLLGGFVHTVETNVKSVGWSGDANSLRELTKLPRGIWVVCGGWRP</sequence>
<dbReference type="InterPro" id="IPR049500">
    <property type="entry name" value="Peptidase_M50B-like"/>
</dbReference>
<evidence type="ECO:0000313" key="3">
    <source>
        <dbReference type="Proteomes" id="UP000256913"/>
    </source>
</evidence>
<dbReference type="PANTHER" id="PTHR33979">
    <property type="entry name" value="OS02G0221600 PROTEIN"/>
    <property type="match status" value="1"/>
</dbReference>
<organism evidence="2 3">
    <name type="scientific">Asanoa ferruginea</name>
    <dbReference type="NCBI Taxonomy" id="53367"/>
    <lineage>
        <taxon>Bacteria</taxon>
        <taxon>Bacillati</taxon>
        <taxon>Actinomycetota</taxon>
        <taxon>Actinomycetes</taxon>
        <taxon>Micromonosporales</taxon>
        <taxon>Micromonosporaceae</taxon>
        <taxon>Asanoa</taxon>
    </lineage>
</organism>
<dbReference type="EMBL" id="QUMQ01000001">
    <property type="protein sequence ID" value="REG01966.1"/>
    <property type="molecule type" value="Genomic_DNA"/>
</dbReference>
<feature type="transmembrane region" description="Helical" evidence="1">
    <location>
        <begin position="145"/>
        <end position="163"/>
    </location>
</feature>
<dbReference type="PANTHER" id="PTHR33979:SF2">
    <property type="entry name" value="PEPTIDASE M50B-LIKE-DOMAIN-CONTAINING PROTEIN"/>
    <property type="match status" value="1"/>
</dbReference>
<keyword evidence="1" id="KW-0472">Membrane</keyword>
<feature type="transmembrane region" description="Helical" evidence="1">
    <location>
        <begin position="99"/>
        <end position="115"/>
    </location>
</feature>
<name>A0A3D9ZXU3_9ACTN</name>
<gene>
    <name evidence="2" type="ORF">DFJ67_8055</name>
</gene>
<dbReference type="Proteomes" id="UP000256913">
    <property type="component" value="Unassembled WGS sequence"/>
</dbReference>
<evidence type="ECO:0000256" key="1">
    <source>
        <dbReference type="SAM" id="Phobius"/>
    </source>
</evidence>
<keyword evidence="1" id="KW-1133">Transmembrane helix</keyword>
<dbReference type="OrthoDB" id="3291150at2"/>
<keyword evidence="3" id="KW-1185">Reference proteome</keyword>
<accession>A0A3D9ZXU3</accession>
<protein>
    <submittedName>
        <fullName evidence="2">Peptidase M50B-like protein</fullName>
    </submittedName>
</protein>
<feature type="transmembrane region" description="Helical" evidence="1">
    <location>
        <begin position="122"/>
        <end position="139"/>
    </location>
</feature>
<comment type="caution">
    <text evidence="2">The sequence shown here is derived from an EMBL/GenBank/DDBJ whole genome shotgun (WGS) entry which is preliminary data.</text>
</comment>
<evidence type="ECO:0000313" key="2">
    <source>
        <dbReference type="EMBL" id="REG01966.1"/>
    </source>
</evidence>
<dbReference type="Pfam" id="PF13398">
    <property type="entry name" value="Peptidase_M50B"/>
    <property type="match status" value="1"/>
</dbReference>
<dbReference type="AlphaFoldDB" id="A0A3D9ZXU3"/>
<dbReference type="RefSeq" id="WP_116074584.1">
    <property type="nucleotide sequence ID" value="NZ_BONB01000028.1"/>
</dbReference>